<protein>
    <submittedName>
        <fullName evidence="1">Putative HAD superfamily hydrolase</fullName>
    </submittedName>
</protein>
<evidence type="ECO:0000313" key="2">
    <source>
        <dbReference type="Proteomes" id="UP000031890"/>
    </source>
</evidence>
<dbReference type="SUPFAM" id="SSF56784">
    <property type="entry name" value="HAD-like"/>
    <property type="match status" value="1"/>
</dbReference>
<dbReference type="AlphaFoldDB" id="A0A0B6F0A0"/>
<organism evidence="1 2">
    <name type="scientific">Corynebacterium singulare</name>
    <dbReference type="NCBI Taxonomy" id="161899"/>
    <lineage>
        <taxon>Bacteria</taxon>
        <taxon>Bacillati</taxon>
        <taxon>Actinomycetota</taxon>
        <taxon>Actinomycetes</taxon>
        <taxon>Mycobacteriales</taxon>
        <taxon>Corynebacteriaceae</taxon>
        <taxon>Corynebacterium</taxon>
    </lineage>
</organism>
<name>A0A0B6F0A0_9CORY</name>
<proteinExistence type="predicted"/>
<dbReference type="HOGENOM" id="CLU_067574_0_0_11"/>
<dbReference type="KEGG" id="csx:CSING_05250"/>
<sequence>MSIDIPRPVLLFDFDGTVSLGHGPVLAYAHHIAEKAGHPSIAHDAEALLNSNDVGSARDGYHLVHTLAAELDVPEETCQEAYMASRENLADTGINAPEGLAEFLTSYPGRAILATNSPEIGLRAALHTLGLKESFDAVYTGVGKPQGLTRILDTDLAGTDPTRLISFGDIWEYDLAPVAAMGGRTVLVDSPFAVPCEANPTWRVTRVTDIFPQLTSAL</sequence>
<dbReference type="GO" id="GO:0016787">
    <property type="term" value="F:hydrolase activity"/>
    <property type="evidence" value="ECO:0007669"/>
    <property type="project" value="UniProtKB-KW"/>
</dbReference>
<accession>A0A0B6F0A0</accession>
<dbReference type="InterPro" id="IPR036412">
    <property type="entry name" value="HAD-like_sf"/>
</dbReference>
<dbReference type="Proteomes" id="UP000031890">
    <property type="component" value="Chromosome"/>
</dbReference>
<gene>
    <name evidence="1" type="ORF">CSING_05250</name>
</gene>
<evidence type="ECO:0000313" key="1">
    <source>
        <dbReference type="EMBL" id="AJI78589.1"/>
    </source>
</evidence>
<dbReference type="InterPro" id="IPR023214">
    <property type="entry name" value="HAD_sf"/>
</dbReference>
<dbReference type="RefSeq" id="WP_052471388.1">
    <property type="nucleotide sequence ID" value="NZ_CP010827.1"/>
</dbReference>
<dbReference type="EMBL" id="CP010827">
    <property type="protein sequence ID" value="AJI78589.1"/>
    <property type="molecule type" value="Genomic_DNA"/>
</dbReference>
<dbReference type="STRING" id="161899.CSING_05250"/>
<dbReference type="OrthoDB" id="3851389at2"/>
<reference evidence="1 2" key="1">
    <citation type="journal article" date="2015" name="Genome Announc.">
        <title>Complete Genome Sequence and Annotation of Corynebacterium singulare DSM 44357, Isolated from a Human Semen Specimen.</title>
        <authorList>
            <person name="Merten M."/>
            <person name="Brinkrolf K."/>
            <person name="Albersmeier A."/>
            <person name="Kutter Y."/>
            <person name="Ruckert C."/>
            <person name="Tauch A."/>
        </authorList>
    </citation>
    <scope>NUCLEOTIDE SEQUENCE [LARGE SCALE GENOMIC DNA]</scope>
    <source>
        <strain evidence="1">IBS B52218</strain>
    </source>
</reference>
<dbReference type="Gene3D" id="3.40.50.1000">
    <property type="entry name" value="HAD superfamily/HAD-like"/>
    <property type="match status" value="1"/>
</dbReference>
<keyword evidence="1" id="KW-0378">Hydrolase</keyword>